<evidence type="ECO:0000313" key="4">
    <source>
        <dbReference type="Proteomes" id="UP001213681"/>
    </source>
</evidence>
<sequence>MSSNLPMPCAIRNLPSQIPAKHAAPSVAIEIDGEKDGQERTFSTLDLIEGNVVVRVTRETVLSHVDITFEGLSTTSASRAVSFVPGRRKTAHNFLRLKQPIEQLEETRLVPGQPYKFPFSFMVPESISPQQCDHSTKDPEVEQAHTQLPPTFENRASRFWESRGGSWAPKACRISYNIRVVLSKRSQAAITSRSMLCDVSRSLRIMPAAKLARCIDFPTYYLVQEKQSKCHSLGRNLGILQVVAEEPRPLQISSTSLNNILTSVIQLHITFDPLTNTPPPQLCKLRYRLEVSTYYGTSPWEDYPTTEDMQGSQTDREAYITTIPLQSLNLTSSRWEKLPSFYSAVEKSTDSASEYSVSSSKTHTQHSYTASVTVPVNLLDEQALDEQALVPTFHSCLVSRTYAIELALSYQVPSAICRSTINLRIPIEVVFGSRKSGLLRKGLGGGRE</sequence>
<dbReference type="InterPro" id="IPR022794">
    <property type="entry name" value="Bul1_C"/>
</dbReference>
<dbReference type="AlphaFoldDB" id="A0AAD6BUF7"/>
<dbReference type="InterPro" id="IPR039634">
    <property type="entry name" value="Bul1-like"/>
</dbReference>
<feature type="domain" description="Bul1 C-terminal" evidence="2">
    <location>
        <begin position="343"/>
        <end position="429"/>
    </location>
</feature>
<proteinExistence type="predicted"/>
<gene>
    <name evidence="3" type="ORF">N7458_012288</name>
</gene>
<evidence type="ECO:0000259" key="1">
    <source>
        <dbReference type="Pfam" id="PF00339"/>
    </source>
</evidence>
<dbReference type="InterPro" id="IPR014752">
    <property type="entry name" value="Arrestin-like_C"/>
</dbReference>
<comment type="caution">
    <text evidence="3">The sequence shown here is derived from an EMBL/GenBank/DDBJ whole genome shotgun (WGS) entry which is preliminary data.</text>
</comment>
<accession>A0AAD6BUF7</accession>
<feature type="domain" description="Arrestin-like N-terminal" evidence="1">
    <location>
        <begin position="36"/>
        <end position="193"/>
    </location>
</feature>
<protein>
    <recommendedName>
        <fullName evidence="5">Arrestin-like N-terminal domain-containing protein</fullName>
    </recommendedName>
</protein>
<dbReference type="Pfam" id="PF00339">
    <property type="entry name" value="Arrestin_N"/>
    <property type="match status" value="1"/>
</dbReference>
<reference evidence="3" key="2">
    <citation type="journal article" date="2023" name="IMA Fungus">
        <title>Comparative genomic study of the Penicillium genus elucidates a diverse pangenome and 15 lateral gene transfer events.</title>
        <authorList>
            <person name="Petersen C."/>
            <person name="Sorensen T."/>
            <person name="Nielsen M.R."/>
            <person name="Sondergaard T.E."/>
            <person name="Sorensen J.L."/>
            <person name="Fitzpatrick D.A."/>
            <person name="Frisvad J.C."/>
            <person name="Nielsen K.L."/>
        </authorList>
    </citation>
    <scope>NUCLEOTIDE SEQUENCE</scope>
    <source>
        <strain evidence="3">IBT 16125</strain>
    </source>
</reference>
<organism evidence="3 4">
    <name type="scientific">Penicillium daleae</name>
    <dbReference type="NCBI Taxonomy" id="63821"/>
    <lineage>
        <taxon>Eukaryota</taxon>
        <taxon>Fungi</taxon>
        <taxon>Dikarya</taxon>
        <taxon>Ascomycota</taxon>
        <taxon>Pezizomycotina</taxon>
        <taxon>Eurotiomycetes</taxon>
        <taxon>Eurotiomycetidae</taxon>
        <taxon>Eurotiales</taxon>
        <taxon>Aspergillaceae</taxon>
        <taxon>Penicillium</taxon>
    </lineage>
</organism>
<keyword evidence="4" id="KW-1185">Reference proteome</keyword>
<dbReference type="GeneID" id="81605913"/>
<dbReference type="Pfam" id="PF04426">
    <property type="entry name" value="Bul1_C"/>
    <property type="match status" value="1"/>
</dbReference>
<reference evidence="3" key="1">
    <citation type="submission" date="2022-12" db="EMBL/GenBank/DDBJ databases">
        <authorList>
            <person name="Petersen C."/>
        </authorList>
    </citation>
    <scope>NUCLEOTIDE SEQUENCE</scope>
    <source>
        <strain evidence="3">IBT 16125</strain>
    </source>
</reference>
<evidence type="ECO:0008006" key="5">
    <source>
        <dbReference type="Google" id="ProtNLM"/>
    </source>
</evidence>
<dbReference type="InterPro" id="IPR011021">
    <property type="entry name" value="Arrestin-like_N"/>
</dbReference>
<evidence type="ECO:0000313" key="3">
    <source>
        <dbReference type="EMBL" id="KAJ5433132.1"/>
    </source>
</evidence>
<name>A0AAD6BUF7_9EURO</name>
<evidence type="ECO:0000259" key="2">
    <source>
        <dbReference type="Pfam" id="PF04426"/>
    </source>
</evidence>
<dbReference type="RefSeq" id="XP_056760424.1">
    <property type="nucleotide sequence ID" value="XM_056915670.1"/>
</dbReference>
<dbReference type="PANTHER" id="PTHR31904:SF1">
    <property type="entry name" value="BYPASS OF STOP CODON PROTEIN 5-RELATED"/>
    <property type="match status" value="1"/>
</dbReference>
<dbReference type="Gene3D" id="2.60.40.640">
    <property type="match status" value="1"/>
</dbReference>
<dbReference type="EMBL" id="JAPVEA010000009">
    <property type="protein sequence ID" value="KAJ5433132.1"/>
    <property type="molecule type" value="Genomic_DNA"/>
</dbReference>
<dbReference type="PANTHER" id="PTHR31904">
    <property type="entry name" value="BYPASS OF STOP CODON PROTEIN 5-RELATED"/>
    <property type="match status" value="1"/>
</dbReference>
<dbReference type="Proteomes" id="UP001213681">
    <property type="component" value="Unassembled WGS sequence"/>
</dbReference>